<evidence type="ECO:0000313" key="3">
    <source>
        <dbReference type="EMBL" id="OQD80274.1"/>
    </source>
</evidence>
<feature type="domain" description="Cell wall mannoprotein PIR1-like C-terminal" evidence="2">
    <location>
        <begin position="64"/>
        <end position="137"/>
    </location>
</feature>
<gene>
    <name evidence="3" type="ORF">PENANT_c037G07636</name>
</gene>
<feature type="region of interest" description="Disordered" evidence="1">
    <location>
        <begin position="206"/>
        <end position="253"/>
    </location>
</feature>
<protein>
    <recommendedName>
        <fullName evidence="2">Cell wall mannoprotein PIR1-like C-terminal domain-containing protein</fullName>
    </recommendedName>
</protein>
<dbReference type="Pfam" id="PF22799">
    <property type="entry name" value="PIR1-like_C"/>
    <property type="match status" value="1"/>
</dbReference>
<sequence>MKNIIAVAAFAAGTNALVGRSDSCCFHLTATGGISGSLGQLSDGQVRVGDTTLSAAQFCLSDSIITDSEGRGCVVTSETTQFQCDEGSTGTSGFSLASSGSLEFDGSSSFIACATGLNGGDNIYISNSTSVTQCTKIQLTGDSCFAAASSSASKLSSTPYAVPTSAVPIPIPAISSVAGAVGSSAPMWTSSIPSIPMVLPSTPVGTSTPAASTPLTTSSLATGTATSAGQSESGSSTSSSGSSAAATTSAPANSGARLDFSGLALLQVAAMTSIIAYLGLV</sequence>
<evidence type="ECO:0000259" key="2">
    <source>
        <dbReference type="Pfam" id="PF22799"/>
    </source>
</evidence>
<organism evidence="3 4">
    <name type="scientific">Penicillium antarcticum</name>
    <dbReference type="NCBI Taxonomy" id="416450"/>
    <lineage>
        <taxon>Eukaryota</taxon>
        <taxon>Fungi</taxon>
        <taxon>Dikarya</taxon>
        <taxon>Ascomycota</taxon>
        <taxon>Pezizomycotina</taxon>
        <taxon>Eurotiomycetes</taxon>
        <taxon>Eurotiomycetidae</taxon>
        <taxon>Eurotiales</taxon>
        <taxon>Aspergillaceae</taxon>
        <taxon>Penicillium</taxon>
    </lineage>
</organism>
<keyword evidence="4" id="KW-1185">Reference proteome</keyword>
<evidence type="ECO:0000256" key="1">
    <source>
        <dbReference type="SAM" id="MobiDB-lite"/>
    </source>
</evidence>
<evidence type="ECO:0000313" key="4">
    <source>
        <dbReference type="Proteomes" id="UP000191672"/>
    </source>
</evidence>
<dbReference type="Proteomes" id="UP000191672">
    <property type="component" value="Unassembled WGS sequence"/>
</dbReference>
<name>A0A1V6PTD4_9EURO</name>
<accession>A0A1V6PTD4</accession>
<dbReference type="PANTHER" id="PTHR39613:SF1">
    <property type="entry name" value="ANCHORED CELL WALL PROTEIN, PUTATIVE (AFU_ORTHOLOGUE AFUA_4G08960)-RELATED"/>
    <property type="match status" value="1"/>
</dbReference>
<dbReference type="EMBL" id="MDYN01000037">
    <property type="protein sequence ID" value="OQD80274.1"/>
    <property type="molecule type" value="Genomic_DNA"/>
</dbReference>
<comment type="caution">
    <text evidence="3">The sequence shown here is derived from an EMBL/GenBank/DDBJ whole genome shotgun (WGS) entry which is preliminary data.</text>
</comment>
<reference evidence="4" key="1">
    <citation type="journal article" date="2017" name="Nat. Microbiol.">
        <title>Global analysis of biosynthetic gene clusters reveals vast potential of secondary metabolite production in Penicillium species.</title>
        <authorList>
            <person name="Nielsen J.C."/>
            <person name="Grijseels S."/>
            <person name="Prigent S."/>
            <person name="Ji B."/>
            <person name="Dainat J."/>
            <person name="Nielsen K.F."/>
            <person name="Frisvad J.C."/>
            <person name="Workman M."/>
            <person name="Nielsen J."/>
        </authorList>
    </citation>
    <scope>NUCLEOTIDE SEQUENCE [LARGE SCALE GENOMIC DNA]</scope>
    <source>
        <strain evidence="4">IBT 31811</strain>
    </source>
</reference>
<dbReference type="PANTHER" id="PTHR39613">
    <property type="entry name" value="ANCHORED CELL WALL PROTEIN, PUTATIVE (AFU_ORTHOLOGUE AFUA_4G08960)-RELATED"/>
    <property type="match status" value="1"/>
</dbReference>
<dbReference type="STRING" id="416450.A0A1V6PTD4"/>
<dbReference type="InterPro" id="IPR054508">
    <property type="entry name" value="PIR1-like_C"/>
</dbReference>
<proteinExistence type="predicted"/>
<dbReference type="AlphaFoldDB" id="A0A1V6PTD4"/>